<name>A0A938Y3T7_9BACL</name>
<keyword evidence="4" id="KW-0175">Coiled coil</keyword>
<dbReference type="Pfam" id="PF13558">
    <property type="entry name" value="SbcC_Walker_B"/>
    <property type="match status" value="1"/>
</dbReference>
<evidence type="ECO:0000256" key="3">
    <source>
        <dbReference type="ARBA" id="ARBA00013368"/>
    </source>
</evidence>
<keyword evidence="7" id="KW-1185">Reference proteome</keyword>
<comment type="caution">
    <text evidence="6">The sequence shown here is derived from an EMBL/GenBank/DDBJ whole genome shotgun (WGS) entry which is preliminary data.</text>
</comment>
<feature type="coiled-coil region" evidence="4">
    <location>
        <begin position="616"/>
        <end position="685"/>
    </location>
</feature>
<organism evidence="6 7">
    <name type="scientific">Brevibacillus fulvus</name>
    <dbReference type="NCBI Taxonomy" id="1125967"/>
    <lineage>
        <taxon>Bacteria</taxon>
        <taxon>Bacillati</taxon>
        <taxon>Bacillota</taxon>
        <taxon>Bacilli</taxon>
        <taxon>Bacillales</taxon>
        <taxon>Paenibacillaceae</taxon>
        <taxon>Brevibacillus</taxon>
    </lineage>
</organism>
<keyword evidence="6" id="KW-0540">Nuclease</keyword>
<feature type="coiled-coil region" evidence="4">
    <location>
        <begin position="877"/>
        <end position="911"/>
    </location>
</feature>
<proteinExistence type="inferred from homology"/>
<dbReference type="RefSeq" id="WP_204518827.1">
    <property type="nucleotide sequence ID" value="NZ_BAABIN010000014.1"/>
</dbReference>
<dbReference type="EMBL" id="JAFBEB010000009">
    <property type="protein sequence ID" value="MBM7591087.1"/>
    <property type="molecule type" value="Genomic_DNA"/>
</dbReference>
<evidence type="ECO:0000256" key="4">
    <source>
        <dbReference type="SAM" id="Coils"/>
    </source>
</evidence>
<dbReference type="Gene3D" id="3.40.50.300">
    <property type="entry name" value="P-loop containing nucleotide triphosphate hydrolases"/>
    <property type="match status" value="2"/>
</dbReference>
<evidence type="ECO:0000259" key="5">
    <source>
        <dbReference type="Pfam" id="PF13476"/>
    </source>
</evidence>
<evidence type="ECO:0000256" key="1">
    <source>
        <dbReference type="ARBA" id="ARBA00006930"/>
    </source>
</evidence>
<dbReference type="GO" id="GO:0004527">
    <property type="term" value="F:exonuclease activity"/>
    <property type="evidence" value="ECO:0007669"/>
    <property type="project" value="UniProtKB-KW"/>
</dbReference>
<keyword evidence="6" id="KW-0378">Hydrolase</keyword>
<dbReference type="PANTHER" id="PTHR32114">
    <property type="entry name" value="ABC TRANSPORTER ABCH.3"/>
    <property type="match status" value="1"/>
</dbReference>
<dbReference type="GO" id="GO:0006302">
    <property type="term" value="P:double-strand break repair"/>
    <property type="evidence" value="ECO:0007669"/>
    <property type="project" value="InterPro"/>
</dbReference>
<feature type="coiled-coil region" evidence="4">
    <location>
        <begin position="952"/>
        <end position="979"/>
    </location>
</feature>
<feature type="coiled-coil region" evidence="4">
    <location>
        <begin position="1004"/>
        <end position="1031"/>
    </location>
</feature>
<reference evidence="6" key="1">
    <citation type="submission" date="2021-01" db="EMBL/GenBank/DDBJ databases">
        <title>Genomic Encyclopedia of Type Strains, Phase IV (KMG-IV): sequencing the most valuable type-strain genomes for metagenomic binning, comparative biology and taxonomic classification.</title>
        <authorList>
            <person name="Goeker M."/>
        </authorList>
    </citation>
    <scope>NUCLEOTIDE SEQUENCE</scope>
    <source>
        <strain evidence="6">DSM 25523</strain>
    </source>
</reference>
<gene>
    <name evidence="6" type="ORF">JOD01_002713</name>
</gene>
<comment type="subunit">
    <text evidence="2">Heterodimer of SbcC and SbcD.</text>
</comment>
<evidence type="ECO:0000313" key="6">
    <source>
        <dbReference type="EMBL" id="MBM7591087.1"/>
    </source>
</evidence>
<evidence type="ECO:0000313" key="7">
    <source>
        <dbReference type="Proteomes" id="UP000717624"/>
    </source>
</evidence>
<dbReference type="AlphaFoldDB" id="A0A938Y3T7"/>
<keyword evidence="6" id="KW-0269">Exonuclease</keyword>
<dbReference type="Pfam" id="PF13476">
    <property type="entry name" value="AAA_23"/>
    <property type="match status" value="1"/>
</dbReference>
<feature type="coiled-coil region" evidence="4">
    <location>
        <begin position="712"/>
        <end position="835"/>
    </location>
</feature>
<dbReference type="InterPro" id="IPR038729">
    <property type="entry name" value="Rad50/SbcC_AAA"/>
</dbReference>
<dbReference type="GO" id="GO:0016887">
    <property type="term" value="F:ATP hydrolysis activity"/>
    <property type="evidence" value="ECO:0007669"/>
    <property type="project" value="InterPro"/>
</dbReference>
<accession>A0A938Y3T7</accession>
<protein>
    <recommendedName>
        <fullName evidence="3">Nuclease SbcCD subunit C</fullName>
    </recommendedName>
</protein>
<dbReference type="PANTHER" id="PTHR32114:SF2">
    <property type="entry name" value="ABC TRANSPORTER ABCH.3"/>
    <property type="match status" value="1"/>
</dbReference>
<feature type="domain" description="Rad50/SbcC-type AAA" evidence="5">
    <location>
        <begin position="6"/>
        <end position="288"/>
    </location>
</feature>
<sequence length="1216" mass="140886">MKPIWLKIAGLHSYRELQEIDFAKLSEAGLFGIFGPTGSGKSTILDAITLALYGQVVRLGGGTHPKEVLNQLEQRVFVSFTFEIGAGDRRKRYTIEREFGLDKKGNRRQPEVRLIERGTDGVTPDKVLESKATAATQAIESLIGLTLQDFTRAVVLPQGQFSRFLTLKGSERNEMLQRMFQLHEYGEKLNERIRTRYEQNKTELHRLQLELAAIGDVGPEALEHARQTLELAEQQSKAYAAQREELSAKKREMEQVYQWQVERAAIEQQAAALQSRQAEIEQIGQKVKEIEASLQIWPLWQKYRKLSKEWDELGLALAQLRQQQQSAASEWEQADQEYQSAAATLRQQEPLLAEQKGKLLQAVEWEKELAALARDLQEAEREQAGLTGQLHLLHSQIDQLEQALVDLDKQWAELEQQVQQVVVTPEERQHLVALREVKEGWSREQQKLQELVAQKAELQKERQALTADLQQLADEVRQQATLRERTQNELAACQEKPLLSETELERLREQLMQAKQLGKEWREQVNLLNAWSKKWAELEQRWGQQERDILQLEEQQRKLTEVHQRARDAYEQVSSEWQSWQRENLARMLRKELSDGEACPVCGSTHHPLRHTELTEEAQTAERQRWEQKLAQMEEEVAQAERQLREATDSLQAAKINGAALAEQRRSQQEEKASIDERVAQIKAECAALGADWQTEDFEALLMRYKQNETAFRVKTEERARQKDMLEQLQQRLAQVREQELLRRSSQESKQALLNRLQDQLAVVDLRLAEATEQLRQAESKFTQLRGELLPEEIESRYRQLEERDRLLIQLAQQRTELEKRRKDLAQQSETEKERRTQLTIRATALQERRHERAQLQTERQRQLFAVTQGEAAASLLTQIESKLAQLQKSVQTAEQRRTQAMERRQQVHERLLKAEEACSLLNRQRMEAELVWQTGMQQAGLADDVSRLEALYQESERLEAYREQVDSYNRQQTQLQYERDRLGQLLAGRSVTEEEWQSMLLAWEQLERTYEAFKDEVAVARQTLQQISANHDKWVGLQAKIFERVDEQSRLEELKKLFEGKAFVQFIAEEKLAAIAADASYHLKRMTKNRYALEIGDEGEFVLRDEGAGGMRRPVNTLSGGETFLTSLALALALSVEIQMRGGKLEFFFLDEGFGTLDPELLETVMDALERLRMDRFTIGLISHVPEMRLRMPRRLVITPAEPLGAGSQIRLEMD</sequence>
<comment type="similarity">
    <text evidence="1">Belongs to the SMC family. SbcC subfamily.</text>
</comment>
<feature type="coiled-coil region" evidence="4">
    <location>
        <begin position="190"/>
        <end position="293"/>
    </location>
</feature>
<feature type="coiled-coil region" evidence="4">
    <location>
        <begin position="362"/>
        <end position="417"/>
    </location>
</feature>
<dbReference type="InterPro" id="IPR027417">
    <property type="entry name" value="P-loop_NTPase"/>
</dbReference>
<evidence type="ECO:0000256" key="2">
    <source>
        <dbReference type="ARBA" id="ARBA00011322"/>
    </source>
</evidence>
<feature type="coiled-coil region" evidence="4">
    <location>
        <begin position="441"/>
        <end position="524"/>
    </location>
</feature>
<dbReference type="Proteomes" id="UP000717624">
    <property type="component" value="Unassembled WGS sequence"/>
</dbReference>
<dbReference type="SUPFAM" id="SSF52540">
    <property type="entry name" value="P-loop containing nucleoside triphosphate hydrolases"/>
    <property type="match status" value="1"/>
</dbReference>